<dbReference type="EMBL" id="JAEKFT010000026">
    <property type="protein sequence ID" value="MBT0963214.1"/>
    <property type="molecule type" value="Genomic_DNA"/>
</dbReference>
<keyword evidence="6 7" id="KW-0472">Membrane</keyword>
<dbReference type="GO" id="GO:0044874">
    <property type="term" value="P:lipoprotein localization to outer membrane"/>
    <property type="evidence" value="ECO:0007669"/>
    <property type="project" value="TreeGrafter"/>
</dbReference>
<evidence type="ECO:0000259" key="8">
    <source>
        <dbReference type="Pfam" id="PF02687"/>
    </source>
</evidence>
<comment type="caution">
    <text evidence="10">The sequence shown here is derived from an EMBL/GenBank/DDBJ whole genome shotgun (WGS) entry which is preliminary data.</text>
</comment>
<comment type="similarity">
    <text evidence="2">Belongs to the ABC-4 integral membrane protein family. LolC/E subfamily.</text>
</comment>
<evidence type="ECO:0000256" key="3">
    <source>
        <dbReference type="ARBA" id="ARBA00022475"/>
    </source>
</evidence>
<evidence type="ECO:0000256" key="6">
    <source>
        <dbReference type="ARBA" id="ARBA00023136"/>
    </source>
</evidence>
<dbReference type="Proteomes" id="UP000694660">
    <property type="component" value="Unassembled WGS sequence"/>
</dbReference>
<feature type="domain" description="ABC3 transporter permease C-terminal" evidence="8">
    <location>
        <begin position="272"/>
        <end position="394"/>
    </location>
</feature>
<dbReference type="GO" id="GO:0098797">
    <property type="term" value="C:plasma membrane protein complex"/>
    <property type="evidence" value="ECO:0007669"/>
    <property type="project" value="TreeGrafter"/>
</dbReference>
<dbReference type="Pfam" id="PF12704">
    <property type="entry name" value="MacB_PCD"/>
    <property type="match status" value="1"/>
</dbReference>
<accession>A0A944DRG5</accession>
<organism evidence="10 11">
    <name type="scientific">Denitromonas iodatirespirans</name>
    <dbReference type="NCBI Taxonomy" id="2795389"/>
    <lineage>
        <taxon>Bacteria</taxon>
        <taxon>Pseudomonadati</taxon>
        <taxon>Pseudomonadota</taxon>
        <taxon>Betaproteobacteria</taxon>
        <taxon>Rhodocyclales</taxon>
        <taxon>Zoogloeaceae</taxon>
        <taxon>Denitromonas</taxon>
    </lineage>
</organism>
<evidence type="ECO:0000256" key="5">
    <source>
        <dbReference type="ARBA" id="ARBA00022989"/>
    </source>
</evidence>
<gene>
    <name evidence="10" type="ORF">I8J34_18685</name>
</gene>
<protein>
    <submittedName>
        <fullName evidence="10">ABC transporter permease</fullName>
    </submittedName>
</protein>
<evidence type="ECO:0000259" key="9">
    <source>
        <dbReference type="Pfam" id="PF12704"/>
    </source>
</evidence>
<evidence type="ECO:0000256" key="1">
    <source>
        <dbReference type="ARBA" id="ARBA00004651"/>
    </source>
</evidence>
<feature type="transmembrane region" description="Helical" evidence="7">
    <location>
        <begin position="16"/>
        <end position="37"/>
    </location>
</feature>
<evidence type="ECO:0000256" key="2">
    <source>
        <dbReference type="ARBA" id="ARBA00005236"/>
    </source>
</evidence>
<dbReference type="InterPro" id="IPR025857">
    <property type="entry name" value="MacB_PCD"/>
</dbReference>
<dbReference type="PANTHER" id="PTHR30489">
    <property type="entry name" value="LIPOPROTEIN-RELEASING SYSTEM TRANSMEMBRANE PROTEIN LOLE"/>
    <property type="match status" value="1"/>
</dbReference>
<keyword evidence="3" id="KW-1003">Cell membrane</keyword>
<feature type="transmembrane region" description="Helical" evidence="7">
    <location>
        <begin position="366"/>
        <end position="385"/>
    </location>
</feature>
<evidence type="ECO:0000256" key="4">
    <source>
        <dbReference type="ARBA" id="ARBA00022692"/>
    </source>
</evidence>
<sequence>MLTLALRNVLRHKLRMAITMASVTCGVVALILSGGFIRDVYDQLAEALIHSQLGHIQIAQRGYFDEGSRAPDRYRLANAGVVVSEATGLRGVSAVLQRSHFSGLLNNGRSDWPIVGEGVEPDKENALGTLMRIVAGRQLTDADRFGVLVGDGVARALALKPGDSVTLLLSRAGGALDSLDLEVVGVFQSFSKDFDDRAVRVHLTALQGALGDTAPNVVVLSLDSTADTRPVHSALSQSLSGESVDVRRWDQLTDFYDKTVALYENQFGFLKLIILFMVVLSVSNSVNTSVFERTAEFGTMRAMGTRRRAIVQLVVLESTLIGIAGALAGIVLGLLLAQLISSAGIPMPPPPNANLGYTAYIKTDPVTISAAAAIGLVACVLAALIPAYRVSRIPVVDALRQSV</sequence>
<dbReference type="RefSeq" id="WP_214363150.1">
    <property type="nucleotide sequence ID" value="NZ_JAEKFT010000026.1"/>
</dbReference>
<dbReference type="InterPro" id="IPR051447">
    <property type="entry name" value="Lipoprotein-release_system"/>
</dbReference>
<keyword evidence="11" id="KW-1185">Reference proteome</keyword>
<feature type="transmembrane region" description="Helical" evidence="7">
    <location>
        <begin position="310"/>
        <end position="340"/>
    </location>
</feature>
<evidence type="ECO:0000313" key="10">
    <source>
        <dbReference type="EMBL" id="MBT0963214.1"/>
    </source>
</evidence>
<evidence type="ECO:0000256" key="7">
    <source>
        <dbReference type="SAM" id="Phobius"/>
    </source>
</evidence>
<dbReference type="Pfam" id="PF02687">
    <property type="entry name" value="FtsX"/>
    <property type="match status" value="1"/>
</dbReference>
<feature type="domain" description="MacB-like periplasmic core" evidence="9">
    <location>
        <begin position="17"/>
        <end position="236"/>
    </location>
</feature>
<keyword evidence="5 7" id="KW-1133">Transmembrane helix</keyword>
<reference evidence="11" key="1">
    <citation type="journal article" date="2022" name="ISME J.">
        <title>Genetic and phylogenetic analysis of dissimilatory iodate-reducing bacteria identifies potential niches across the world's oceans.</title>
        <authorList>
            <person name="Reyes-Umana V."/>
            <person name="Henning Z."/>
            <person name="Lee K."/>
            <person name="Barnum T.P."/>
            <person name="Coates J.D."/>
        </authorList>
    </citation>
    <scope>NUCLEOTIDE SEQUENCE [LARGE SCALE GENOMIC DNA]</scope>
    <source>
        <strain evidence="11">IR12</strain>
    </source>
</reference>
<proteinExistence type="inferred from homology"/>
<comment type="subcellular location">
    <subcellularLocation>
        <location evidence="1">Cell membrane</location>
        <topology evidence="1">Multi-pass membrane protein</topology>
    </subcellularLocation>
</comment>
<dbReference type="AlphaFoldDB" id="A0A944DRG5"/>
<name>A0A944DRG5_DENI1</name>
<dbReference type="PANTHER" id="PTHR30489:SF0">
    <property type="entry name" value="LIPOPROTEIN-RELEASING SYSTEM TRANSMEMBRANE PROTEIN LOLE"/>
    <property type="match status" value="1"/>
</dbReference>
<evidence type="ECO:0000313" key="11">
    <source>
        <dbReference type="Proteomes" id="UP000694660"/>
    </source>
</evidence>
<dbReference type="InterPro" id="IPR003838">
    <property type="entry name" value="ABC3_permease_C"/>
</dbReference>
<keyword evidence="4 7" id="KW-0812">Transmembrane</keyword>